<dbReference type="InterPro" id="IPR029058">
    <property type="entry name" value="AB_hydrolase_fold"/>
</dbReference>
<dbReference type="PANTHER" id="PTHR43689">
    <property type="entry name" value="HYDROLASE"/>
    <property type="match status" value="1"/>
</dbReference>
<dbReference type="InterPro" id="IPR029059">
    <property type="entry name" value="AB_hydrolase_5"/>
</dbReference>
<dbReference type="STRING" id="286727.SAMN02982917_4159"/>
<dbReference type="GO" id="GO:0016787">
    <property type="term" value="F:hydrolase activity"/>
    <property type="evidence" value="ECO:0007669"/>
    <property type="project" value="InterPro"/>
</dbReference>
<reference evidence="2 3" key="1">
    <citation type="submission" date="2017-04" db="EMBL/GenBank/DDBJ databases">
        <authorList>
            <person name="Afonso C.L."/>
            <person name="Miller P.J."/>
            <person name="Scott M.A."/>
            <person name="Spackman E."/>
            <person name="Goraichik I."/>
            <person name="Dimitrov K.M."/>
            <person name="Suarez D.L."/>
            <person name="Swayne D.E."/>
        </authorList>
    </citation>
    <scope>NUCLEOTIDE SEQUENCE [LARGE SCALE GENOMIC DNA]</scope>
    <source>
        <strain evidence="2 3">A2P</strain>
    </source>
</reference>
<protein>
    <recommendedName>
        <fullName evidence="1">Alpha/beta hydrolase fold-5 domain-containing protein</fullName>
    </recommendedName>
</protein>
<dbReference type="Pfam" id="PF12695">
    <property type="entry name" value="Abhydrolase_5"/>
    <property type="match status" value="1"/>
</dbReference>
<accession>A0A1X7GNR4</accession>
<evidence type="ECO:0000313" key="3">
    <source>
        <dbReference type="Proteomes" id="UP000192936"/>
    </source>
</evidence>
<evidence type="ECO:0000259" key="1">
    <source>
        <dbReference type="Pfam" id="PF12695"/>
    </source>
</evidence>
<feature type="domain" description="Alpha/beta hydrolase fold-5" evidence="1">
    <location>
        <begin position="105"/>
        <end position="193"/>
    </location>
</feature>
<proteinExistence type="predicted"/>
<name>A0A1X7GNR4_9PROT</name>
<dbReference type="EMBL" id="FXAK01000007">
    <property type="protein sequence ID" value="SMF72421.1"/>
    <property type="molecule type" value="Genomic_DNA"/>
</dbReference>
<dbReference type="AlphaFoldDB" id="A0A1X7GNR4"/>
<dbReference type="SUPFAM" id="SSF53474">
    <property type="entry name" value="alpha/beta-Hydrolases"/>
    <property type="match status" value="1"/>
</dbReference>
<dbReference type="RefSeq" id="WP_244560758.1">
    <property type="nucleotide sequence ID" value="NZ_FXAK01000007.1"/>
</dbReference>
<gene>
    <name evidence="2" type="ORF">SAMN02982917_4159</name>
</gene>
<dbReference type="Gene3D" id="3.40.50.1820">
    <property type="entry name" value="alpha/beta hydrolase"/>
    <property type="match status" value="1"/>
</dbReference>
<evidence type="ECO:0000313" key="2">
    <source>
        <dbReference type="EMBL" id="SMF72421.1"/>
    </source>
</evidence>
<dbReference type="PANTHER" id="PTHR43689:SF8">
    <property type="entry name" value="ALPHA_BETA-HYDROLASES SUPERFAMILY PROTEIN"/>
    <property type="match status" value="1"/>
</dbReference>
<dbReference type="Proteomes" id="UP000192936">
    <property type="component" value="Unassembled WGS sequence"/>
</dbReference>
<sequence length="217" mass="23020">MAVPLLDATMGIADAEGFQPVTLETDRGPVEGRYYPVPGGDLAALWVGGVGGGFDTPARGLYPRLAADLTADGIASLRLRFRDPRDLEEAVYDLLCGLSFLGRQGIHHVALVGHSFGGAVVIQAAVSNRGAVCTVVTLATQGYGTDPVGDLSCPILLIHGEADEILPPSCSIHVHRKAREPKKLVLVPGTGHALDEASEAVCREVRDWLKEILLLKR</sequence>
<organism evidence="2 3">
    <name type="scientific">Azospirillum oryzae</name>
    <dbReference type="NCBI Taxonomy" id="286727"/>
    <lineage>
        <taxon>Bacteria</taxon>
        <taxon>Pseudomonadati</taxon>
        <taxon>Pseudomonadota</taxon>
        <taxon>Alphaproteobacteria</taxon>
        <taxon>Rhodospirillales</taxon>
        <taxon>Azospirillaceae</taxon>
        <taxon>Azospirillum</taxon>
    </lineage>
</organism>